<sequence length="564" mass="62527">MSHTAHSAASDNYIEALVVGTGFAGLRTLIELRKLGISALSLEAGSDVGGTWYWNRYPGARTDSAAWTYALRLPEVEAEWTWSEKYPAQEEVQRYLAFVAERMDVRRDIRFNQLVTSATYDEESNLWTVTTESGDTFTCRYFMPALGHLSNPSIPFDGAENFKGEIYLTSKWPQEKVDFTGKRVAVVGTGSSGVQVIPLVAQEAEHLTVFQRTPNYIMPAQNHALDEDFRRELRQRASAEWAKANNHFFGFAMDPAGRTYDDVASEEERERIFEEGWQKGGFHFVFETFDDIVLDQRSNDAASEFIRTKIRETVKDPATAELLSPRDHPYVSKRPPSGTDYYETYNRDNVTLVDVKPVPIEAFTPTGLRTSREEYDFDVIVLATGFDVSTGSYARIEVTGRDGRKLTDAWAGGPETFLGVSAPGFPNMLMVCGPQTPYVNHPVAVESVVTWLGGMLEWLRDNGYDRVEATSEAAEQWSELIEQIFSATLLSAGAQANSWYVGANIEGKPRRALFYFGGSAGYAAAASEVAENSYRGFSYSKVFGGGPGDGTQLPDAVAPVAAHS</sequence>
<evidence type="ECO:0000256" key="4">
    <source>
        <dbReference type="ARBA" id="ARBA00023002"/>
    </source>
</evidence>
<reference evidence="6" key="1">
    <citation type="journal article" date="2019" name="Int. J. Syst. Evol. Microbiol.">
        <title>The Global Catalogue of Microorganisms (GCM) 10K type strain sequencing project: providing services to taxonomists for standard genome sequencing and annotation.</title>
        <authorList>
            <consortium name="The Broad Institute Genomics Platform"/>
            <consortium name="The Broad Institute Genome Sequencing Center for Infectious Disease"/>
            <person name="Wu L."/>
            <person name="Ma J."/>
        </authorList>
    </citation>
    <scope>NUCLEOTIDE SEQUENCE [LARGE SCALE GENOMIC DNA]</scope>
    <source>
        <strain evidence="6">JCM 18532</strain>
    </source>
</reference>
<keyword evidence="4" id="KW-0560">Oxidoreductase</keyword>
<protein>
    <submittedName>
        <fullName evidence="5">NAD(P)/FAD-dependent oxidoreductase</fullName>
    </submittedName>
</protein>
<name>A0ABP8YBY2_9ACTN</name>
<keyword evidence="3" id="KW-0521">NADP</keyword>
<dbReference type="RefSeq" id="WP_345524770.1">
    <property type="nucleotide sequence ID" value="NZ_BAABKN010000004.1"/>
</dbReference>
<accession>A0ABP8YBY2</accession>
<keyword evidence="6" id="KW-1185">Reference proteome</keyword>
<gene>
    <name evidence="5" type="ORF">GCM10023350_03130</name>
</gene>
<comment type="caution">
    <text evidence="5">The sequence shown here is derived from an EMBL/GenBank/DDBJ whole genome shotgun (WGS) entry which is preliminary data.</text>
</comment>
<dbReference type="SUPFAM" id="SSF51905">
    <property type="entry name" value="FAD/NAD(P)-binding domain"/>
    <property type="match status" value="3"/>
</dbReference>
<evidence type="ECO:0000313" key="5">
    <source>
        <dbReference type="EMBL" id="GAA4724199.1"/>
    </source>
</evidence>
<proteinExistence type="predicted"/>
<evidence type="ECO:0000256" key="1">
    <source>
        <dbReference type="ARBA" id="ARBA00022630"/>
    </source>
</evidence>
<evidence type="ECO:0000256" key="2">
    <source>
        <dbReference type="ARBA" id="ARBA00022827"/>
    </source>
</evidence>
<organism evidence="5 6">
    <name type="scientific">Nocardioides endophyticus</name>
    <dbReference type="NCBI Taxonomy" id="1353775"/>
    <lineage>
        <taxon>Bacteria</taxon>
        <taxon>Bacillati</taxon>
        <taxon>Actinomycetota</taxon>
        <taxon>Actinomycetes</taxon>
        <taxon>Propionibacteriales</taxon>
        <taxon>Nocardioidaceae</taxon>
        <taxon>Nocardioides</taxon>
    </lineage>
</organism>
<dbReference type="PANTHER" id="PTHR43098">
    <property type="entry name" value="L-ORNITHINE N(5)-MONOOXYGENASE-RELATED"/>
    <property type="match status" value="1"/>
</dbReference>
<keyword evidence="1" id="KW-0285">Flavoprotein</keyword>
<keyword evidence="2" id="KW-0274">FAD</keyword>
<dbReference type="EMBL" id="BAABKN010000004">
    <property type="protein sequence ID" value="GAA4724199.1"/>
    <property type="molecule type" value="Genomic_DNA"/>
</dbReference>
<dbReference type="InterPro" id="IPR050775">
    <property type="entry name" value="FAD-binding_Monooxygenases"/>
</dbReference>
<dbReference type="Proteomes" id="UP001499882">
    <property type="component" value="Unassembled WGS sequence"/>
</dbReference>
<dbReference type="PANTHER" id="PTHR43098:SF5">
    <property type="entry name" value="DUAL-FUNCTIONAL MONOOXYGENASE_METHYLTRANSFERASE PSOF"/>
    <property type="match status" value="1"/>
</dbReference>
<dbReference type="Gene3D" id="3.50.50.60">
    <property type="entry name" value="FAD/NAD(P)-binding domain"/>
    <property type="match status" value="2"/>
</dbReference>
<evidence type="ECO:0000313" key="6">
    <source>
        <dbReference type="Proteomes" id="UP001499882"/>
    </source>
</evidence>
<evidence type="ECO:0000256" key="3">
    <source>
        <dbReference type="ARBA" id="ARBA00022857"/>
    </source>
</evidence>
<dbReference type="InterPro" id="IPR036188">
    <property type="entry name" value="FAD/NAD-bd_sf"/>
</dbReference>
<dbReference type="Pfam" id="PF13738">
    <property type="entry name" value="Pyr_redox_3"/>
    <property type="match status" value="1"/>
</dbReference>